<reference evidence="4" key="1">
    <citation type="journal article" date="2019" name="Int. J. Syst. Evol. Microbiol.">
        <title>The Global Catalogue of Microorganisms (GCM) 10K type strain sequencing project: providing services to taxonomists for standard genome sequencing and annotation.</title>
        <authorList>
            <consortium name="The Broad Institute Genomics Platform"/>
            <consortium name="The Broad Institute Genome Sequencing Center for Infectious Disease"/>
            <person name="Wu L."/>
            <person name="Ma J."/>
        </authorList>
    </citation>
    <scope>NUCLEOTIDE SEQUENCE [LARGE SCALE GENOMIC DNA]</scope>
    <source>
        <strain evidence="4">JCM 14046</strain>
    </source>
</reference>
<evidence type="ECO:0000256" key="1">
    <source>
        <dbReference type="ARBA" id="ARBA00022801"/>
    </source>
</evidence>
<dbReference type="InterPro" id="IPR013094">
    <property type="entry name" value="AB_hydrolase_3"/>
</dbReference>
<dbReference type="Proteomes" id="UP001501612">
    <property type="component" value="Unassembled WGS sequence"/>
</dbReference>
<dbReference type="EMBL" id="BAAAMY010000003">
    <property type="protein sequence ID" value="GAA1913046.1"/>
    <property type="molecule type" value="Genomic_DNA"/>
</dbReference>
<evidence type="ECO:0000313" key="3">
    <source>
        <dbReference type="EMBL" id="GAA1913046.1"/>
    </source>
</evidence>
<evidence type="ECO:0000259" key="2">
    <source>
        <dbReference type="Pfam" id="PF07859"/>
    </source>
</evidence>
<dbReference type="SUPFAM" id="SSF53474">
    <property type="entry name" value="alpha/beta-Hydrolases"/>
    <property type="match status" value="1"/>
</dbReference>
<dbReference type="InterPro" id="IPR029058">
    <property type="entry name" value="AB_hydrolase_fold"/>
</dbReference>
<name>A0ABP5AGL9_9ACTN</name>
<accession>A0ABP5AGL9</accession>
<organism evidence="3 4">
    <name type="scientific">Nocardioides lentus</name>
    <dbReference type="NCBI Taxonomy" id="338077"/>
    <lineage>
        <taxon>Bacteria</taxon>
        <taxon>Bacillati</taxon>
        <taxon>Actinomycetota</taxon>
        <taxon>Actinomycetes</taxon>
        <taxon>Propionibacteriales</taxon>
        <taxon>Nocardioidaceae</taxon>
        <taxon>Nocardioides</taxon>
    </lineage>
</organism>
<protein>
    <recommendedName>
        <fullName evidence="2">Alpha/beta hydrolase fold-3 domain-containing protein</fullName>
    </recommendedName>
</protein>
<comment type="caution">
    <text evidence="3">The sequence shown here is derived from an EMBL/GenBank/DDBJ whole genome shotgun (WGS) entry which is preliminary data.</text>
</comment>
<evidence type="ECO:0000313" key="4">
    <source>
        <dbReference type="Proteomes" id="UP001501612"/>
    </source>
</evidence>
<keyword evidence="4" id="KW-1185">Reference proteome</keyword>
<proteinExistence type="predicted"/>
<keyword evidence="1" id="KW-0378">Hydrolase</keyword>
<dbReference type="Pfam" id="PF07859">
    <property type="entry name" value="Abhydrolase_3"/>
    <property type="match status" value="1"/>
</dbReference>
<dbReference type="PANTHER" id="PTHR48081:SF8">
    <property type="entry name" value="ALPHA_BETA HYDROLASE FOLD-3 DOMAIN-CONTAINING PROTEIN-RELATED"/>
    <property type="match status" value="1"/>
</dbReference>
<dbReference type="Gene3D" id="3.40.50.1820">
    <property type="entry name" value="alpha/beta hydrolase"/>
    <property type="match status" value="1"/>
</dbReference>
<dbReference type="RefSeq" id="WP_344005361.1">
    <property type="nucleotide sequence ID" value="NZ_BAAAMY010000003.1"/>
</dbReference>
<feature type="domain" description="Alpha/beta hydrolase fold-3" evidence="2">
    <location>
        <begin position="98"/>
        <end position="307"/>
    </location>
</feature>
<gene>
    <name evidence="3" type="ORF">GCM10009737_13090</name>
</gene>
<sequence>MSGTPPPEPLPPGVRIVGHLVDRVPGLRVASLSPERLTRMQDRGLPDRGPAGWAVGLAVGHRRRGTVVQRTAVSTPAGPLPVRVHRPAGPARVPRPVVLALHGGGFVVGSARQSDFTASWVARALGAVVVAPDYRLAPRHRFPAAVEDCRAALGWTHAHAADLGGDPERLGVLGESAGGNLAAVTTLSAAAEDGPRVRAQALLYPATDLTEDVGATPSYVEHASAPVLTAEGLRFFRDSYVGDDGDPADWRFSPVRSPDLATQPPTLVVLAGHDPLRDTGAAYADALAAAGADVAVREFPAMPHGFVGFPYLARDATTALRTVVAHLRTHLA</sequence>
<dbReference type="PANTHER" id="PTHR48081">
    <property type="entry name" value="AB HYDROLASE SUPERFAMILY PROTEIN C4A8.06C"/>
    <property type="match status" value="1"/>
</dbReference>
<dbReference type="InterPro" id="IPR050300">
    <property type="entry name" value="GDXG_lipolytic_enzyme"/>
</dbReference>